<keyword evidence="8" id="KW-1185">Reference proteome</keyword>
<dbReference type="Pfam" id="PF03171">
    <property type="entry name" value="2OG-FeII_Oxy"/>
    <property type="match status" value="1"/>
</dbReference>
<sequence length="352" mass="38255">MEAVYEWPEPVVRVQTLAGAATIPDRYVKPLSERPKLAAVPVGSTARASNNIPVIDFASLASGRETAAVAAACGEWGFFQLVNHGIETAEEVRQAWREFFALPMEEKQRYANSPATFEGYGSRLGVVKGAVLDWGDYFFLHLLPPSPPTKWPSSPSQLRTGNRGKTEEYCAAVAKVVEAVKRAISAALGVEEGYMAAAFGQAAAAMRVNYYPKCPQPELTLGLSPHSDPGGLTFLLPDEHVKGLQVRHAGEWVTVDPVPGGLIVNIGDQIQLLSNGTFKSVEHRVTANAAADRISVAYFHNPQDDLLISPASEIVKRSGPAVYKPIMYREYKKHMRMLGLGGKSHVDSLRTT</sequence>
<evidence type="ECO:0000256" key="2">
    <source>
        <dbReference type="ARBA" id="ARBA00022723"/>
    </source>
</evidence>
<dbReference type="GO" id="GO:0046872">
    <property type="term" value="F:metal ion binding"/>
    <property type="evidence" value="ECO:0007669"/>
    <property type="project" value="UniProtKB-KW"/>
</dbReference>
<evidence type="ECO:0000259" key="6">
    <source>
        <dbReference type="PROSITE" id="PS51471"/>
    </source>
</evidence>
<dbReference type="InterPro" id="IPR027443">
    <property type="entry name" value="IPNS-like_sf"/>
</dbReference>
<dbReference type="InterPro" id="IPR026992">
    <property type="entry name" value="DIOX_N"/>
</dbReference>
<dbReference type="PROSITE" id="PS51471">
    <property type="entry name" value="FE2OG_OXY"/>
    <property type="match status" value="1"/>
</dbReference>
<feature type="domain" description="Fe2OG dioxygenase" evidence="6">
    <location>
        <begin position="202"/>
        <end position="302"/>
    </location>
</feature>
<keyword evidence="4 5" id="KW-0408">Iron</keyword>
<keyword evidence="2 5" id="KW-0479">Metal-binding</keyword>
<name>A0A8J5HB49_ZINOF</name>
<comment type="similarity">
    <text evidence="1 5">Belongs to the iron/ascorbate-dependent oxidoreductase family.</text>
</comment>
<accession>A0A8J5HB49</accession>
<evidence type="ECO:0000256" key="1">
    <source>
        <dbReference type="ARBA" id="ARBA00008056"/>
    </source>
</evidence>
<dbReference type="AlphaFoldDB" id="A0A8J5HB49"/>
<protein>
    <recommendedName>
        <fullName evidence="6">Fe2OG dioxygenase domain-containing protein</fullName>
    </recommendedName>
</protein>
<dbReference type="Gene3D" id="2.60.120.330">
    <property type="entry name" value="B-lactam Antibiotic, Isopenicillin N Synthase, Chain"/>
    <property type="match status" value="1"/>
</dbReference>
<organism evidence="7 8">
    <name type="scientific">Zingiber officinale</name>
    <name type="common">Ginger</name>
    <name type="synonym">Amomum zingiber</name>
    <dbReference type="NCBI Taxonomy" id="94328"/>
    <lineage>
        <taxon>Eukaryota</taxon>
        <taxon>Viridiplantae</taxon>
        <taxon>Streptophyta</taxon>
        <taxon>Embryophyta</taxon>
        <taxon>Tracheophyta</taxon>
        <taxon>Spermatophyta</taxon>
        <taxon>Magnoliopsida</taxon>
        <taxon>Liliopsida</taxon>
        <taxon>Zingiberales</taxon>
        <taxon>Zingiberaceae</taxon>
        <taxon>Zingiber</taxon>
    </lineage>
</organism>
<keyword evidence="3 5" id="KW-0560">Oxidoreductase</keyword>
<dbReference type="Pfam" id="PF14226">
    <property type="entry name" value="DIOX_N"/>
    <property type="match status" value="1"/>
</dbReference>
<evidence type="ECO:0000313" key="8">
    <source>
        <dbReference type="Proteomes" id="UP000734854"/>
    </source>
</evidence>
<evidence type="ECO:0000256" key="4">
    <source>
        <dbReference type="ARBA" id="ARBA00023004"/>
    </source>
</evidence>
<evidence type="ECO:0000256" key="5">
    <source>
        <dbReference type="RuleBase" id="RU003682"/>
    </source>
</evidence>
<proteinExistence type="inferred from homology"/>
<reference evidence="7 8" key="1">
    <citation type="submission" date="2020-08" db="EMBL/GenBank/DDBJ databases">
        <title>Plant Genome Project.</title>
        <authorList>
            <person name="Zhang R.-G."/>
        </authorList>
    </citation>
    <scope>NUCLEOTIDE SEQUENCE [LARGE SCALE GENOMIC DNA]</scope>
    <source>
        <tissue evidence="7">Rhizome</tissue>
    </source>
</reference>
<dbReference type="Proteomes" id="UP000734854">
    <property type="component" value="Unassembled WGS sequence"/>
</dbReference>
<dbReference type="EMBL" id="JACMSC010000004">
    <property type="protein sequence ID" value="KAG6523145.1"/>
    <property type="molecule type" value="Genomic_DNA"/>
</dbReference>
<dbReference type="InterPro" id="IPR044861">
    <property type="entry name" value="IPNS-like_FE2OG_OXY"/>
</dbReference>
<dbReference type="GO" id="GO:0016491">
    <property type="term" value="F:oxidoreductase activity"/>
    <property type="evidence" value="ECO:0007669"/>
    <property type="project" value="UniProtKB-KW"/>
</dbReference>
<dbReference type="FunFam" id="2.60.120.330:FF:000079">
    <property type="entry name" value="Protein SRG1"/>
    <property type="match status" value="1"/>
</dbReference>
<evidence type="ECO:0000256" key="3">
    <source>
        <dbReference type="ARBA" id="ARBA00023002"/>
    </source>
</evidence>
<gene>
    <name evidence="7" type="ORF">ZIOFF_012998</name>
</gene>
<dbReference type="InterPro" id="IPR050295">
    <property type="entry name" value="Plant_2OG-oxidoreductases"/>
</dbReference>
<dbReference type="PANTHER" id="PTHR47991">
    <property type="entry name" value="OXOGLUTARATE/IRON-DEPENDENT DIOXYGENASE"/>
    <property type="match status" value="1"/>
</dbReference>
<comment type="caution">
    <text evidence="7">The sequence shown here is derived from an EMBL/GenBank/DDBJ whole genome shotgun (WGS) entry which is preliminary data.</text>
</comment>
<evidence type="ECO:0000313" key="7">
    <source>
        <dbReference type="EMBL" id="KAG6523145.1"/>
    </source>
</evidence>
<dbReference type="InterPro" id="IPR005123">
    <property type="entry name" value="Oxoglu/Fe-dep_dioxygenase_dom"/>
</dbReference>
<dbReference type="SUPFAM" id="SSF51197">
    <property type="entry name" value="Clavaminate synthase-like"/>
    <property type="match status" value="1"/>
</dbReference>